<dbReference type="InterPro" id="IPR036264">
    <property type="entry name" value="Bact_exopeptidase_dim_dom"/>
</dbReference>
<dbReference type="PANTHER" id="PTHR11014">
    <property type="entry name" value="PEPTIDASE M20 FAMILY MEMBER"/>
    <property type="match status" value="1"/>
</dbReference>
<dbReference type="NCBIfam" id="TIGR01891">
    <property type="entry name" value="amidohydrolases"/>
    <property type="match status" value="1"/>
</dbReference>
<feature type="binding site" evidence="1">
    <location>
        <position position="102"/>
    </location>
    <ligand>
        <name>Mn(2+)</name>
        <dbReference type="ChEBI" id="CHEBI:29035"/>
        <label>2</label>
    </ligand>
</feature>
<organism evidence="3 4">
    <name type="scientific">Kineosporia babensis</name>
    <dbReference type="NCBI Taxonomy" id="499548"/>
    <lineage>
        <taxon>Bacteria</taxon>
        <taxon>Bacillati</taxon>
        <taxon>Actinomycetota</taxon>
        <taxon>Actinomycetes</taxon>
        <taxon>Kineosporiales</taxon>
        <taxon>Kineosporiaceae</taxon>
        <taxon>Kineosporia</taxon>
    </lineage>
</organism>
<keyword evidence="1" id="KW-0464">Manganese</keyword>
<feature type="domain" description="Peptidase M20 dimerisation" evidence="2">
    <location>
        <begin position="186"/>
        <end position="280"/>
    </location>
</feature>
<comment type="cofactor">
    <cofactor evidence="1">
        <name>Mn(2+)</name>
        <dbReference type="ChEBI" id="CHEBI:29035"/>
    </cofactor>
    <text evidence="1">The Mn(2+) ion enhances activity.</text>
</comment>
<feature type="binding site" evidence="1">
    <location>
        <position position="100"/>
    </location>
    <ligand>
        <name>Mn(2+)</name>
        <dbReference type="ChEBI" id="CHEBI:29035"/>
        <label>2</label>
    </ligand>
</feature>
<dbReference type="CDD" id="cd03886">
    <property type="entry name" value="M20_Acy1"/>
    <property type="match status" value="1"/>
</dbReference>
<dbReference type="Proteomes" id="UP001138997">
    <property type="component" value="Unassembled WGS sequence"/>
</dbReference>
<gene>
    <name evidence="3" type="ORF">LR394_28330</name>
</gene>
<dbReference type="Pfam" id="PF01546">
    <property type="entry name" value="Peptidase_M20"/>
    <property type="match status" value="1"/>
</dbReference>
<dbReference type="GO" id="GO:0046872">
    <property type="term" value="F:metal ion binding"/>
    <property type="evidence" value="ECO:0007669"/>
    <property type="project" value="UniProtKB-KW"/>
</dbReference>
<feature type="binding site" evidence="1">
    <location>
        <position position="367"/>
    </location>
    <ligand>
        <name>Mn(2+)</name>
        <dbReference type="ChEBI" id="CHEBI:29035"/>
        <label>2</label>
    </ligand>
</feature>
<dbReference type="InterPro" id="IPR011650">
    <property type="entry name" value="Peptidase_M20_dimer"/>
</dbReference>
<dbReference type="AlphaFoldDB" id="A0A9X1SX58"/>
<dbReference type="RefSeq" id="WP_231447619.1">
    <property type="nucleotide sequence ID" value="NZ_JAJOMB010000018.1"/>
</dbReference>
<reference evidence="3" key="1">
    <citation type="submission" date="2021-11" db="EMBL/GenBank/DDBJ databases">
        <title>Streptomyces corallinus and Kineosporia corallina sp. nov., two new coral-derived marine actinobacteria.</title>
        <authorList>
            <person name="Buangrab K."/>
            <person name="Sutthacheep M."/>
            <person name="Yeemin T."/>
            <person name="Harunari E."/>
            <person name="Igarashi Y."/>
            <person name="Sripreechasak P."/>
            <person name="Kanchanasin P."/>
            <person name="Tanasupawat S."/>
            <person name="Phongsopitanun W."/>
        </authorList>
    </citation>
    <scope>NUCLEOTIDE SEQUENCE</scope>
    <source>
        <strain evidence="3">JCM 31032</strain>
    </source>
</reference>
<dbReference type="InterPro" id="IPR017439">
    <property type="entry name" value="Amidohydrolase"/>
</dbReference>
<proteinExistence type="predicted"/>
<dbReference type="InterPro" id="IPR002933">
    <property type="entry name" value="Peptidase_M20"/>
</dbReference>
<evidence type="ECO:0000256" key="1">
    <source>
        <dbReference type="PIRSR" id="PIRSR005962-1"/>
    </source>
</evidence>
<dbReference type="PANTHER" id="PTHR11014:SF63">
    <property type="entry name" value="METALLOPEPTIDASE, PUTATIVE (AFU_ORTHOLOGUE AFUA_6G09600)-RELATED"/>
    <property type="match status" value="1"/>
</dbReference>
<dbReference type="PIRSF" id="PIRSF005962">
    <property type="entry name" value="Pept_M20D_amidohydro"/>
    <property type="match status" value="1"/>
</dbReference>
<keyword evidence="4" id="KW-1185">Reference proteome</keyword>
<feature type="binding site" evidence="1">
    <location>
        <position position="164"/>
    </location>
    <ligand>
        <name>Mn(2+)</name>
        <dbReference type="ChEBI" id="CHEBI:29035"/>
        <label>2</label>
    </ligand>
</feature>
<feature type="binding site" evidence="1">
    <location>
        <position position="136"/>
    </location>
    <ligand>
        <name>Mn(2+)</name>
        <dbReference type="ChEBI" id="CHEBI:29035"/>
        <label>2</label>
    </ligand>
</feature>
<name>A0A9X1SX58_9ACTN</name>
<accession>A0A9X1SX58</accession>
<dbReference type="EMBL" id="JAJOMB010000018">
    <property type="protein sequence ID" value="MCD5314815.1"/>
    <property type="molecule type" value="Genomic_DNA"/>
</dbReference>
<dbReference type="Pfam" id="PF07687">
    <property type="entry name" value="M20_dimer"/>
    <property type="match status" value="1"/>
</dbReference>
<comment type="caution">
    <text evidence="3">The sequence shown here is derived from an EMBL/GenBank/DDBJ whole genome shotgun (WGS) entry which is preliminary data.</text>
</comment>
<dbReference type="GO" id="GO:0016787">
    <property type="term" value="F:hydrolase activity"/>
    <property type="evidence" value="ECO:0007669"/>
    <property type="project" value="InterPro"/>
</dbReference>
<protein>
    <submittedName>
        <fullName evidence="3">M20 family metallopeptidase</fullName>
    </submittedName>
</protein>
<evidence type="ECO:0000259" key="2">
    <source>
        <dbReference type="Pfam" id="PF07687"/>
    </source>
</evidence>
<sequence length="401" mass="42531">MTFTTAGSALHDDLVALRRRLHTSPETGLDLPQTQQILLAELSQLGLELSLGQSLTSITAVLRGGRPGPVVLLRADMDALPVVEASGLPYAADNGAMHACGHDLHMAGLVGAARLLAARREELPGSVIFMFQPGEEGFGGARLMLQEGVLEAAGQRPVAAYALHVDCVLERGVFATREQSIMASANGMRLVVRGSGGHAAFPHLGVDPVPVASQIVLAIQSFVARRVPATDPAVISVTQIVTDSSAPNVLSSSVELVANIRTLSRSTLALVRSELAQLAQGIATAHGCEFESEFIESYPVTHNDPAETTHLTSVLEDLHGPERLLRLPAPSMASEDFAYVLDEVPGTLVFLGARPPHVAQEGAPTMHSAHAQFDDSVLERQAVALAEIAWRRLQVRDPALL</sequence>
<dbReference type="SUPFAM" id="SSF55031">
    <property type="entry name" value="Bacterial exopeptidase dimerisation domain"/>
    <property type="match status" value="1"/>
</dbReference>
<dbReference type="Gene3D" id="3.40.630.10">
    <property type="entry name" value="Zn peptidases"/>
    <property type="match status" value="1"/>
</dbReference>
<keyword evidence="1" id="KW-0479">Metal-binding</keyword>
<dbReference type="Gene3D" id="3.30.70.360">
    <property type="match status" value="1"/>
</dbReference>
<dbReference type="SUPFAM" id="SSF53187">
    <property type="entry name" value="Zn-dependent exopeptidases"/>
    <property type="match status" value="1"/>
</dbReference>
<evidence type="ECO:0000313" key="3">
    <source>
        <dbReference type="EMBL" id="MCD5314815.1"/>
    </source>
</evidence>
<evidence type="ECO:0000313" key="4">
    <source>
        <dbReference type="Proteomes" id="UP001138997"/>
    </source>
</evidence>